<accession>A0AA36EAE3</accession>
<name>A0AA36EAE3_LACSI</name>
<feature type="region of interest" description="Disordered" evidence="1">
    <location>
        <begin position="35"/>
        <end position="54"/>
    </location>
</feature>
<dbReference type="EMBL" id="OX465082">
    <property type="protein sequence ID" value="CAI9289044.1"/>
    <property type="molecule type" value="Genomic_DNA"/>
</dbReference>
<feature type="compositionally biased region" description="Basic and acidic residues" evidence="1">
    <location>
        <begin position="86"/>
        <end position="98"/>
    </location>
</feature>
<organism evidence="2 3">
    <name type="scientific">Lactuca saligna</name>
    <name type="common">Willowleaf lettuce</name>
    <dbReference type="NCBI Taxonomy" id="75948"/>
    <lineage>
        <taxon>Eukaryota</taxon>
        <taxon>Viridiplantae</taxon>
        <taxon>Streptophyta</taxon>
        <taxon>Embryophyta</taxon>
        <taxon>Tracheophyta</taxon>
        <taxon>Spermatophyta</taxon>
        <taxon>Magnoliopsida</taxon>
        <taxon>eudicotyledons</taxon>
        <taxon>Gunneridae</taxon>
        <taxon>Pentapetalae</taxon>
        <taxon>asterids</taxon>
        <taxon>campanulids</taxon>
        <taxon>Asterales</taxon>
        <taxon>Asteraceae</taxon>
        <taxon>Cichorioideae</taxon>
        <taxon>Cichorieae</taxon>
        <taxon>Lactucinae</taxon>
        <taxon>Lactuca</taxon>
    </lineage>
</organism>
<dbReference type="Proteomes" id="UP001177003">
    <property type="component" value="Chromosome 6"/>
</dbReference>
<keyword evidence="3" id="KW-1185">Reference proteome</keyword>
<evidence type="ECO:0000256" key="1">
    <source>
        <dbReference type="SAM" id="MobiDB-lite"/>
    </source>
</evidence>
<feature type="region of interest" description="Disordered" evidence="1">
    <location>
        <begin position="64"/>
        <end position="98"/>
    </location>
</feature>
<evidence type="ECO:0000313" key="3">
    <source>
        <dbReference type="Proteomes" id="UP001177003"/>
    </source>
</evidence>
<evidence type="ECO:0000313" key="2">
    <source>
        <dbReference type="EMBL" id="CAI9289044.1"/>
    </source>
</evidence>
<protein>
    <submittedName>
        <fullName evidence="2">Uncharacterized protein</fullName>
    </submittedName>
</protein>
<reference evidence="2" key="1">
    <citation type="submission" date="2023-04" db="EMBL/GenBank/DDBJ databases">
        <authorList>
            <person name="Vijverberg K."/>
            <person name="Xiong W."/>
            <person name="Schranz E."/>
        </authorList>
    </citation>
    <scope>NUCLEOTIDE SEQUENCE</scope>
</reference>
<proteinExistence type="predicted"/>
<gene>
    <name evidence="2" type="ORF">LSALG_LOCUS28306</name>
</gene>
<dbReference type="AlphaFoldDB" id="A0AA36EAE3"/>
<sequence length="98" mass="10842">MKQEQALGIFPHENDIRNISDKDLFSKAERFWTQSGDVPKSLDDPLNGATKKPSVDVLETATLLYDPPQTNDDKSDVAESTPISHDPPHDVTKPKGDV</sequence>